<dbReference type="EC" id="5.4.99.27" evidence="4"/>
<dbReference type="PANTHER" id="PTHR47811:SF1">
    <property type="entry name" value="TRNA PSEUDOURIDINE SYNTHASE D"/>
    <property type="match status" value="1"/>
</dbReference>
<evidence type="ECO:0000256" key="1">
    <source>
        <dbReference type="ARBA" id="ARBA00007953"/>
    </source>
</evidence>
<dbReference type="InterPro" id="IPR011760">
    <property type="entry name" value="PsdUridine_synth_TruD_insert"/>
</dbReference>
<dbReference type="HAMAP" id="MF_01082">
    <property type="entry name" value="TruD"/>
    <property type="match status" value="1"/>
</dbReference>
<evidence type="ECO:0000313" key="7">
    <source>
        <dbReference type="Proteomes" id="UP001163739"/>
    </source>
</evidence>
<organism evidence="6 7">
    <name type="scientific">Alkalimarinus alittae</name>
    <dbReference type="NCBI Taxonomy" id="2961619"/>
    <lineage>
        <taxon>Bacteria</taxon>
        <taxon>Pseudomonadati</taxon>
        <taxon>Pseudomonadota</taxon>
        <taxon>Gammaproteobacteria</taxon>
        <taxon>Alteromonadales</taxon>
        <taxon>Alteromonadaceae</taxon>
        <taxon>Alkalimarinus</taxon>
    </lineage>
</organism>
<evidence type="ECO:0000256" key="4">
    <source>
        <dbReference type="HAMAP-Rule" id="MF_01082"/>
    </source>
</evidence>
<evidence type="ECO:0000259" key="5">
    <source>
        <dbReference type="PROSITE" id="PS50984"/>
    </source>
</evidence>
<dbReference type="RefSeq" id="WP_265048838.1">
    <property type="nucleotide sequence ID" value="NZ_CP100390.1"/>
</dbReference>
<feature type="domain" description="TRUD" evidence="5">
    <location>
        <begin position="156"/>
        <end position="327"/>
    </location>
</feature>
<dbReference type="SUPFAM" id="SSF55120">
    <property type="entry name" value="Pseudouridine synthase"/>
    <property type="match status" value="1"/>
</dbReference>
<accession>A0ABY6N5F4</accession>
<dbReference type="PANTHER" id="PTHR47811">
    <property type="entry name" value="TRNA PSEUDOURIDINE SYNTHASE D"/>
    <property type="match status" value="1"/>
</dbReference>
<name>A0ABY6N5F4_9ALTE</name>
<evidence type="ECO:0000256" key="3">
    <source>
        <dbReference type="ARBA" id="ARBA00023235"/>
    </source>
</evidence>
<comment type="function">
    <text evidence="4">Responsible for synthesis of pseudouridine from uracil-13 in transfer RNAs.</text>
</comment>
<evidence type="ECO:0000313" key="6">
    <source>
        <dbReference type="EMBL" id="UZE97363.1"/>
    </source>
</evidence>
<feature type="active site" description="Nucleophile" evidence="4">
    <location>
        <position position="80"/>
    </location>
</feature>
<comment type="similarity">
    <text evidence="1 4">Belongs to the pseudouridine synthase TruD family.</text>
</comment>
<dbReference type="Proteomes" id="UP001163739">
    <property type="component" value="Chromosome"/>
</dbReference>
<proteinExistence type="inferred from homology"/>
<reference evidence="6" key="1">
    <citation type="submission" date="2022-06" db="EMBL/GenBank/DDBJ databases">
        <title>Alkalimarinus sp. nov., isolated from gut of a Alitta virens.</title>
        <authorList>
            <person name="Yang A.I."/>
            <person name="Shin N.-R."/>
        </authorList>
    </citation>
    <scope>NUCLEOTIDE SEQUENCE</scope>
    <source>
        <strain evidence="6">A2M4</strain>
    </source>
</reference>
<comment type="catalytic activity">
    <reaction evidence="4">
        <text>uridine(13) in tRNA = pseudouridine(13) in tRNA</text>
        <dbReference type="Rhea" id="RHEA:42540"/>
        <dbReference type="Rhea" id="RHEA-COMP:10105"/>
        <dbReference type="Rhea" id="RHEA-COMP:10106"/>
        <dbReference type="ChEBI" id="CHEBI:65314"/>
        <dbReference type="ChEBI" id="CHEBI:65315"/>
        <dbReference type="EC" id="5.4.99.27"/>
    </reaction>
</comment>
<evidence type="ECO:0000256" key="2">
    <source>
        <dbReference type="ARBA" id="ARBA00022694"/>
    </source>
</evidence>
<sequence length="327" mass="37743">MEYNLSFPTANKNISCQGVIRTCNEDFFVEEMMDVSLADEGEHVWLFVEKRGENTDFIARKIAKHAGVREMDIGLSGLKDRHAVTRQWFSVYLGNNPEPEWAQLNDENLQVLSYQRHSHKLRRGQHYANRFVLRIRDIKGDLALLEQSLEAVSRRGFPNYFGEQRFGRNGANVNKAVAMFKREIKATKSKRGFYLSAARSFLFNRVLAERIENSSWLDRPSAGPLYGELPRDFVDQIFEDRDPEGYVGCSQLERSIFEQYPDITKGLYANRLKMEERPLAAIPQEMTWTLLENVLDVGFLLPTGSFATSLLNEVVNYSVFERTYPSE</sequence>
<keyword evidence="2 4" id="KW-0819">tRNA processing</keyword>
<dbReference type="PROSITE" id="PS50984">
    <property type="entry name" value="TRUD"/>
    <property type="match status" value="1"/>
</dbReference>
<gene>
    <name evidence="4" type="primary">truD</name>
    <name evidence="6" type="ORF">NKI27_06330</name>
</gene>
<dbReference type="Pfam" id="PF01142">
    <property type="entry name" value="TruD"/>
    <property type="match status" value="1"/>
</dbReference>
<dbReference type="Gene3D" id="3.30.2350.20">
    <property type="entry name" value="TruD, catalytic domain"/>
    <property type="match status" value="1"/>
</dbReference>
<dbReference type="EMBL" id="CP100390">
    <property type="protein sequence ID" value="UZE97363.1"/>
    <property type="molecule type" value="Genomic_DNA"/>
</dbReference>
<protein>
    <recommendedName>
        <fullName evidence="4">tRNA pseudouridine synthase D</fullName>
        <ecNumber evidence="4">5.4.99.27</ecNumber>
    </recommendedName>
    <alternativeName>
        <fullName evidence="4">tRNA pseudouridine(13) synthase</fullName>
    </alternativeName>
    <alternativeName>
        <fullName evidence="4">tRNA pseudouridylate synthase D</fullName>
    </alternativeName>
    <alternativeName>
        <fullName evidence="4">tRNA-uridine isomerase D</fullName>
    </alternativeName>
</protein>
<dbReference type="InterPro" id="IPR050170">
    <property type="entry name" value="TruD_pseudoU_synthase"/>
</dbReference>
<dbReference type="InterPro" id="IPR001656">
    <property type="entry name" value="PsdUridine_synth_TruD"/>
</dbReference>
<dbReference type="PROSITE" id="PS01268">
    <property type="entry name" value="UPF0024"/>
    <property type="match status" value="1"/>
</dbReference>
<keyword evidence="7" id="KW-1185">Reference proteome</keyword>
<keyword evidence="3 4" id="KW-0413">Isomerase</keyword>
<dbReference type="InterPro" id="IPR020103">
    <property type="entry name" value="PsdUridine_synth_cat_dom_sf"/>
</dbReference>
<dbReference type="InterPro" id="IPR042214">
    <property type="entry name" value="TruD_catalytic"/>
</dbReference>
<dbReference type="InterPro" id="IPR020119">
    <property type="entry name" value="PsdUridine_synth_TruD_CS"/>
</dbReference>